<dbReference type="GO" id="GO:0004126">
    <property type="term" value="F:cytidine deaminase activity"/>
    <property type="evidence" value="ECO:0007669"/>
    <property type="project" value="InterPro"/>
</dbReference>
<feature type="domain" description="CMP/dCMP-type deaminase" evidence="5">
    <location>
        <begin position="136"/>
        <end position="251"/>
    </location>
</feature>
<dbReference type="PIRSF" id="PIRSF006334">
    <property type="entry name" value="Cdd_plus_pseudo"/>
    <property type="match status" value="1"/>
</dbReference>
<comment type="similarity">
    <text evidence="1">Belongs to the cytidine and deoxycytidylate deaminase family.</text>
</comment>
<dbReference type="FunFam" id="3.40.140.10:FF:000006">
    <property type="entry name" value="Cytidine deaminase"/>
    <property type="match status" value="1"/>
</dbReference>
<dbReference type="GO" id="GO:0046135">
    <property type="term" value="P:pyrimidine nucleoside catabolic process"/>
    <property type="evidence" value="ECO:0007669"/>
    <property type="project" value="UniProtKB-ARBA"/>
</dbReference>
<dbReference type="InterPro" id="IPR050202">
    <property type="entry name" value="Cyt/Deoxycyt_deaminase"/>
</dbReference>
<dbReference type="Pfam" id="PF08211">
    <property type="entry name" value="dCMP_cyt_deam_2"/>
    <property type="match status" value="1"/>
</dbReference>
<feature type="active site" description="Proton donor" evidence="3">
    <location>
        <position position="76"/>
    </location>
</feature>
<comment type="caution">
    <text evidence="6">The sequence shown here is derived from an EMBL/GenBank/DDBJ whole genome shotgun (WGS) entry which is preliminary data.</text>
</comment>
<dbReference type="EMBL" id="LUHQ01000004">
    <property type="protein sequence ID" value="OAO98938.1"/>
    <property type="molecule type" value="Genomic_DNA"/>
</dbReference>
<evidence type="ECO:0000256" key="3">
    <source>
        <dbReference type="PIRSR" id="PIRSR006334-1"/>
    </source>
</evidence>
<evidence type="ECO:0000259" key="5">
    <source>
        <dbReference type="PROSITE" id="PS51747"/>
    </source>
</evidence>
<dbReference type="InterPro" id="IPR016193">
    <property type="entry name" value="Cytidine_deaminase-like"/>
</dbReference>
<gene>
    <name evidence="6" type="ordered locus">AXX17_At4g34020</name>
</gene>
<dbReference type="Gene3D" id="3.40.140.10">
    <property type="entry name" value="Cytidine Deaminase, domain 2"/>
    <property type="match status" value="2"/>
</dbReference>
<dbReference type="Proteomes" id="UP000078284">
    <property type="component" value="Chromosome 4"/>
</dbReference>
<dbReference type="InterPro" id="IPR013171">
    <property type="entry name" value="Cyd/dCyd_deaminase_Zn-bd"/>
</dbReference>
<organism evidence="6 7">
    <name type="scientific">Arabidopsis thaliana</name>
    <name type="common">Mouse-ear cress</name>
    <dbReference type="NCBI Taxonomy" id="3702"/>
    <lineage>
        <taxon>Eukaryota</taxon>
        <taxon>Viridiplantae</taxon>
        <taxon>Streptophyta</taxon>
        <taxon>Embryophyta</taxon>
        <taxon>Tracheophyta</taxon>
        <taxon>Spermatophyta</taxon>
        <taxon>Magnoliopsida</taxon>
        <taxon>eudicotyledons</taxon>
        <taxon>Gunneridae</taxon>
        <taxon>Pentapetalae</taxon>
        <taxon>rosids</taxon>
        <taxon>malvids</taxon>
        <taxon>Brassicales</taxon>
        <taxon>Brassicaceae</taxon>
        <taxon>Camelineae</taxon>
        <taxon>Arabidopsis</taxon>
    </lineage>
</organism>
<dbReference type="GO" id="GO:0008270">
    <property type="term" value="F:zinc ion binding"/>
    <property type="evidence" value="ECO:0007669"/>
    <property type="project" value="InterPro"/>
</dbReference>
<evidence type="ECO:0000313" key="6">
    <source>
        <dbReference type="EMBL" id="OAO98938.1"/>
    </source>
</evidence>
<evidence type="ECO:0000256" key="2">
    <source>
        <dbReference type="ARBA" id="ARBA00011738"/>
    </source>
</evidence>
<sequence length="251" mass="27285">MTQQLKFILTREEAASKGVSRPSDLVKLEEEAMILARAPISGVQDAVLGLASSDRIFLGVNVEFEGLPLHHSISAEQFLVANLALNFEQELHACLIPSRFYLESFEEDVPLLLVPQNNRLAHSDPFSAAEICSNPEHCSHLKCRALTAANKSYAQYSKCPSGVALICEGEVYGGWCIESAAYNLSLGPVQAALVDFIVRGEGKGFEMITGAVLVEMNDAKVSQEATARILLKTIAPGCNFSVFRCHKTAEN</sequence>
<dbReference type="GO" id="GO:0042803">
    <property type="term" value="F:protein homodimerization activity"/>
    <property type="evidence" value="ECO:0007669"/>
    <property type="project" value="UniProtKB-ARBA"/>
</dbReference>
<dbReference type="SUPFAM" id="SSF53927">
    <property type="entry name" value="Cytidine deaminase-like"/>
    <property type="match status" value="2"/>
</dbReference>
<dbReference type="InterPro" id="IPR002125">
    <property type="entry name" value="CMP_dCMP_dom"/>
</dbReference>
<comment type="subunit">
    <text evidence="2">Homodimer.</text>
</comment>
<evidence type="ECO:0000313" key="7">
    <source>
        <dbReference type="Proteomes" id="UP000078284"/>
    </source>
</evidence>
<dbReference type="ExpressionAtlas" id="A0A178UYF9">
    <property type="expression patterns" value="baseline and differential"/>
</dbReference>
<reference evidence="7" key="1">
    <citation type="journal article" date="2016" name="Proc. Natl. Acad. Sci. U.S.A.">
        <title>Chromosome-level assembly of Arabidopsis thaliana Ler reveals the extent of translocation and inversion polymorphisms.</title>
        <authorList>
            <person name="Zapata L."/>
            <person name="Ding J."/>
            <person name="Willing E.M."/>
            <person name="Hartwig B."/>
            <person name="Bezdan D."/>
            <person name="Jiao W.B."/>
            <person name="Patel V."/>
            <person name="Velikkakam James G."/>
            <person name="Koornneef M."/>
            <person name="Ossowski S."/>
            <person name="Schneeberger K."/>
        </authorList>
    </citation>
    <scope>NUCLEOTIDE SEQUENCE [LARGE SCALE GENOMIC DNA]</scope>
    <source>
        <strain evidence="7">cv. Landsberg erecta</strain>
    </source>
</reference>
<evidence type="ECO:0000256" key="1">
    <source>
        <dbReference type="ARBA" id="ARBA00006576"/>
    </source>
</evidence>
<dbReference type="GO" id="GO:0005829">
    <property type="term" value="C:cytosol"/>
    <property type="evidence" value="ECO:0007669"/>
    <property type="project" value="UniProtKB-ARBA"/>
</dbReference>
<dbReference type="AlphaFoldDB" id="A0A178UYF9"/>
<proteinExistence type="inferred from homology"/>
<dbReference type="PANTHER" id="PTHR11644">
    <property type="entry name" value="CYTIDINE DEAMINASE"/>
    <property type="match status" value="1"/>
</dbReference>
<name>A0A178UYF9_ARATH</name>
<protein>
    <recommendedName>
        <fullName evidence="5">CMP/dCMP-type deaminase domain-containing protein</fullName>
    </recommendedName>
</protein>
<dbReference type="PANTHER" id="PTHR11644:SF2">
    <property type="entry name" value="CYTIDINE DEAMINASE"/>
    <property type="match status" value="1"/>
</dbReference>
<accession>A0A178UYF9</accession>
<dbReference type="PROSITE" id="PS51747">
    <property type="entry name" value="CYT_DCMP_DEAMINASES_2"/>
    <property type="match status" value="1"/>
</dbReference>
<feature type="binding site" evidence="4">
    <location>
        <begin position="61"/>
        <end position="63"/>
    </location>
    <ligand>
        <name>substrate</name>
    </ligand>
</feature>
<evidence type="ECO:0000256" key="4">
    <source>
        <dbReference type="PIRSR" id="PIRSR006334-2"/>
    </source>
</evidence>